<dbReference type="OrthoDB" id="9773957at2"/>
<feature type="transmembrane region" description="Helical" evidence="7">
    <location>
        <begin position="249"/>
        <end position="270"/>
    </location>
</feature>
<feature type="transmembrane region" description="Helical" evidence="7">
    <location>
        <begin position="406"/>
        <end position="425"/>
    </location>
</feature>
<dbReference type="PANTHER" id="PTHR43791">
    <property type="entry name" value="PERMEASE-RELATED"/>
    <property type="match status" value="1"/>
</dbReference>
<proteinExistence type="predicted"/>
<dbReference type="EMBL" id="JAEKCZ010000009">
    <property type="protein sequence ID" value="MBJ2257166.1"/>
    <property type="molecule type" value="Genomic_DNA"/>
</dbReference>
<evidence type="ECO:0000313" key="10">
    <source>
        <dbReference type="EMBL" id="SDU59842.1"/>
    </source>
</evidence>
<keyword evidence="5 7" id="KW-1133">Transmembrane helix</keyword>
<dbReference type="EMBL" id="LT629795">
    <property type="protein sequence ID" value="SDU59842.1"/>
    <property type="molecule type" value="Genomic_DNA"/>
</dbReference>
<evidence type="ECO:0000259" key="8">
    <source>
        <dbReference type="PROSITE" id="PS50850"/>
    </source>
</evidence>
<dbReference type="PROSITE" id="PS50850">
    <property type="entry name" value="MFS"/>
    <property type="match status" value="1"/>
</dbReference>
<feature type="transmembrane region" description="Helical" evidence="7">
    <location>
        <begin position="316"/>
        <end position="335"/>
    </location>
</feature>
<evidence type="ECO:0000256" key="4">
    <source>
        <dbReference type="ARBA" id="ARBA00022797"/>
    </source>
</evidence>
<dbReference type="GO" id="GO:0005886">
    <property type="term" value="C:plasma membrane"/>
    <property type="evidence" value="ECO:0007669"/>
    <property type="project" value="TreeGrafter"/>
</dbReference>
<feature type="transmembrane region" description="Helical" evidence="7">
    <location>
        <begin position="367"/>
        <end position="386"/>
    </location>
</feature>
<accession>A0A8I1FMJ9</accession>
<keyword evidence="6 7" id="KW-0472">Membrane</keyword>
<name>A0A8I1FMJ9_9PSED</name>
<feature type="transmembrane region" description="Helical" evidence="7">
    <location>
        <begin position="114"/>
        <end position="137"/>
    </location>
</feature>
<dbReference type="Pfam" id="PF07690">
    <property type="entry name" value="MFS_1"/>
    <property type="match status" value="1"/>
</dbReference>
<comment type="subcellular location">
    <subcellularLocation>
        <location evidence="1">Membrane</location>
        <topology evidence="1">Multi-pass membrane protein</topology>
    </subcellularLocation>
</comment>
<reference evidence="10 11" key="1">
    <citation type="submission" date="2016-10" db="EMBL/GenBank/DDBJ databases">
        <authorList>
            <person name="Varghese N."/>
            <person name="Submissions S."/>
        </authorList>
    </citation>
    <scope>NUCLEOTIDE SEQUENCE [LARGE SCALE GENOMIC DNA]</scope>
    <source>
        <strain evidence="10 11">BS3667</strain>
    </source>
</reference>
<dbReference type="PANTHER" id="PTHR43791:SF30">
    <property type="entry name" value="INNER MEMBRANE TRANSPORT PROTEIN RHMT"/>
    <property type="match status" value="1"/>
</dbReference>
<dbReference type="GeneID" id="96620583"/>
<organism evidence="9 12">
    <name type="scientific">Pseudomonas psychrophila</name>
    <dbReference type="NCBI Taxonomy" id="122355"/>
    <lineage>
        <taxon>Bacteria</taxon>
        <taxon>Pseudomonadati</taxon>
        <taxon>Pseudomonadota</taxon>
        <taxon>Gammaproteobacteria</taxon>
        <taxon>Pseudomonadales</taxon>
        <taxon>Pseudomonadaceae</taxon>
        <taxon>Pseudomonas</taxon>
    </lineage>
</organism>
<dbReference type="InterPro" id="IPR011701">
    <property type="entry name" value="MFS"/>
</dbReference>
<evidence type="ECO:0000256" key="2">
    <source>
        <dbReference type="ARBA" id="ARBA00022448"/>
    </source>
</evidence>
<evidence type="ECO:0000313" key="9">
    <source>
        <dbReference type="EMBL" id="MBJ2257166.1"/>
    </source>
</evidence>
<feature type="transmembrane region" description="Helical" evidence="7">
    <location>
        <begin position="57"/>
        <end position="77"/>
    </location>
</feature>
<evidence type="ECO:0000256" key="3">
    <source>
        <dbReference type="ARBA" id="ARBA00022692"/>
    </source>
</evidence>
<evidence type="ECO:0000313" key="11">
    <source>
        <dbReference type="Proteomes" id="UP000182058"/>
    </source>
</evidence>
<dbReference type="Gene3D" id="1.20.1250.20">
    <property type="entry name" value="MFS general substrate transporter like domains"/>
    <property type="match status" value="2"/>
</dbReference>
<feature type="domain" description="Major facilitator superfamily (MFS) profile" evidence="8">
    <location>
        <begin position="23"/>
        <end position="430"/>
    </location>
</feature>
<evidence type="ECO:0000313" key="12">
    <source>
        <dbReference type="Proteomes" id="UP000658390"/>
    </source>
</evidence>
<reference evidence="9" key="2">
    <citation type="submission" date="2020-12" db="EMBL/GenBank/DDBJ databases">
        <title>Antibiotic resistance and phylogeny of Pseudomonas spp. isolated over three decades from chicken meat in the Norwegian food chain.</title>
        <authorList>
            <person name="Moen B."/>
        </authorList>
    </citation>
    <scope>NUCLEOTIDE SEQUENCE</scope>
    <source>
        <strain evidence="9">MF6762</strain>
    </source>
</reference>
<feature type="transmembrane region" description="Helical" evidence="7">
    <location>
        <begin position="341"/>
        <end position="360"/>
    </location>
</feature>
<gene>
    <name evidence="9" type="ORF">JFT45_11635</name>
    <name evidence="10" type="ORF">SAMN04490201_2993</name>
</gene>
<keyword evidence="2" id="KW-0813">Transport</keyword>
<feature type="transmembrane region" description="Helical" evidence="7">
    <location>
        <begin position="181"/>
        <end position="203"/>
    </location>
</feature>
<dbReference type="Proteomes" id="UP000658390">
    <property type="component" value="Unassembled WGS sequence"/>
</dbReference>
<feature type="transmembrane region" description="Helical" evidence="7">
    <location>
        <begin position="282"/>
        <end position="304"/>
    </location>
</feature>
<dbReference type="InterPro" id="IPR020846">
    <property type="entry name" value="MFS_dom"/>
</dbReference>
<evidence type="ECO:0000256" key="1">
    <source>
        <dbReference type="ARBA" id="ARBA00004141"/>
    </source>
</evidence>
<dbReference type="SUPFAM" id="SSF103473">
    <property type="entry name" value="MFS general substrate transporter"/>
    <property type="match status" value="1"/>
</dbReference>
<dbReference type="CDD" id="cd17319">
    <property type="entry name" value="MFS_ExuT_GudP_like"/>
    <property type="match status" value="1"/>
</dbReference>
<dbReference type="InterPro" id="IPR036259">
    <property type="entry name" value="MFS_trans_sf"/>
</dbReference>
<protein>
    <submittedName>
        <fullName evidence="9">MFS transporter</fullName>
    </submittedName>
    <submittedName>
        <fullName evidence="10">Sugar phosphate permease</fullName>
    </submittedName>
</protein>
<dbReference type="Proteomes" id="UP000182058">
    <property type="component" value="Chromosome I"/>
</dbReference>
<keyword evidence="11" id="KW-1185">Reference proteome</keyword>
<sequence>MSYQELYDSPALASGVKKAAIRLLPFLALMYALAFIDRANVGFAKIAYQADTGIGDAAFALGAGIFFIGYALFEVPSNLILQRVGARVWMARIMVTWGLVSASMMFATSETSFYVIRFLLGVSEAGFMPGIILYLTYWFPAKQRSRAIGLFYFGVPVAMLIGSPLSGFILDTHNPFGLTNWQWMFVVEGLAASVVGVIAFFYLASRPSEAKWLTAEEKHAMNTVIEGEEKAKGYASHGSIFGVLKDKRVLMFIAIYFCVQIGNAPLAFYLPAKLASTLGGQVNTSVGLLLMIPWLCTIVAMRIATVYADKHNNHRLVASSMLAVGTLAFASLSVINTPVLTLLAFCIAIPGLVASQPVFWSLPTRHLGGTSAATGIAFIISIGNLGGFVSPQIKAYADAVTGNSSTGFQVVAALCFVSVLLLMMLKRTPSTATSTYVPPADLTSSRS</sequence>
<evidence type="ECO:0000256" key="5">
    <source>
        <dbReference type="ARBA" id="ARBA00022989"/>
    </source>
</evidence>
<feature type="transmembrane region" description="Helical" evidence="7">
    <location>
        <begin position="89"/>
        <end position="108"/>
    </location>
</feature>
<feature type="transmembrane region" description="Helical" evidence="7">
    <location>
        <begin position="149"/>
        <end position="169"/>
    </location>
</feature>
<keyword evidence="3 7" id="KW-0812">Transmembrane</keyword>
<dbReference type="GO" id="GO:0022857">
    <property type="term" value="F:transmembrane transporter activity"/>
    <property type="evidence" value="ECO:0007669"/>
    <property type="project" value="InterPro"/>
</dbReference>
<dbReference type="RefSeq" id="WP_019827242.1">
    <property type="nucleotide sequence ID" value="NZ_ATLR01000034.1"/>
</dbReference>
<feature type="transmembrane region" description="Helical" evidence="7">
    <location>
        <begin position="20"/>
        <end position="37"/>
    </location>
</feature>
<dbReference type="FunFam" id="1.20.1250.20:FF:000018">
    <property type="entry name" value="MFS transporter permease"/>
    <property type="match status" value="1"/>
</dbReference>
<evidence type="ECO:0000256" key="6">
    <source>
        <dbReference type="ARBA" id="ARBA00023136"/>
    </source>
</evidence>
<dbReference type="AlphaFoldDB" id="A0A8I1FMJ9"/>
<evidence type="ECO:0000256" key="7">
    <source>
        <dbReference type="SAM" id="Phobius"/>
    </source>
</evidence>
<keyword evidence="4" id="KW-0058">Aromatic hydrocarbons catabolism</keyword>